<dbReference type="InterPro" id="IPR003746">
    <property type="entry name" value="DUF167"/>
</dbReference>
<dbReference type="AlphaFoldDB" id="A0A1G2R5Y9"/>
<proteinExistence type="inferred from homology"/>
<reference evidence="2 3" key="1">
    <citation type="journal article" date="2016" name="Nat. Commun.">
        <title>Thousands of microbial genomes shed light on interconnected biogeochemical processes in an aquifer system.</title>
        <authorList>
            <person name="Anantharaman K."/>
            <person name="Brown C.T."/>
            <person name="Hug L.A."/>
            <person name="Sharon I."/>
            <person name="Castelle C.J."/>
            <person name="Probst A.J."/>
            <person name="Thomas B.C."/>
            <person name="Singh A."/>
            <person name="Wilkins M.J."/>
            <person name="Karaoz U."/>
            <person name="Brodie E.L."/>
            <person name="Williams K.H."/>
            <person name="Hubbard S.S."/>
            <person name="Banfield J.F."/>
        </authorList>
    </citation>
    <scope>NUCLEOTIDE SEQUENCE [LARGE SCALE GENOMIC DNA]</scope>
</reference>
<comment type="caution">
    <text evidence="2">The sequence shown here is derived from an EMBL/GenBank/DDBJ whole genome shotgun (WGS) entry which is preliminary data.</text>
</comment>
<dbReference type="Proteomes" id="UP000178092">
    <property type="component" value="Unassembled WGS sequence"/>
</dbReference>
<dbReference type="EMBL" id="MHTV01000006">
    <property type="protein sequence ID" value="OHA67662.1"/>
    <property type="molecule type" value="Genomic_DNA"/>
</dbReference>
<comment type="similarity">
    <text evidence="1">Belongs to the UPF0235 family.</text>
</comment>
<evidence type="ECO:0000313" key="2">
    <source>
        <dbReference type="EMBL" id="OHA67662.1"/>
    </source>
</evidence>
<sequence length="73" mass="7899">MKLFVTVKAGAKQNIVEKIGANEFKVTVKEPSKEGKANLAVIDLLSEYFDAPKNNVRIVSGLGAKKKIVQING</sequence>
<dbReference type="NCBIfam" id="TIGR00251">
    <property type="entry name" value="DUF167 family protein"/>
    <property type="match status" value="1"/>
</dbReference>
<dbReference type="Pfam" id="PF02594">
    <property type="entry name" value="DUF167"/>
    <property type="match status" value="1"/>
</dbReference>
<dbReference type="PANTHER" id="PTHR13420:SF7">
    <property type="entry name" value="UPF0235 PROTEIN C15ORF40"/>
    <property type="match status" value="1"/>
</dbReference>
<evidence type="ECO:0000313" key="3">
    <source>
        <dbReference type="Proteomes" id="UP000178092"/>
    </source>
</evidence>
<accession>A0A1G2R5Y9</accession>
<gene>
    <name evidence="2" type="ORF">A3C04_01960</name>
</gene>
<dbReference type="GO" id="GO:0005737">
    <property type="term" value="C:cytoplasm"/>
    <property type="evidence" value="ECO:0007669"/>
    <property type="project" value="TreeGrafter"/>
</dbReference>
<dbReference type="Gene3D" id="3.30.1200.10">
    <property type="entry name" value="YggU-like"/>
    <property type="match status" value="1"/>
</dbReference>
<dbReference type="SMART" id="SM01152">
    <property type="entry name" value="DUF167"/>
    <property type="match status" value="1"/>
</dbReference>
<protein>
    <submittedName>
        <fullName evidence="2">Uncharacterized protein</fullName>
    </submittedName>
</protein>
<dbReference type="SUPFAM" id="SSF69786">
    <property type="entry name" value="YggU-like"/>
    <property type="match status" value="1"/>
</dbReference>
<dbReference type="PANTHER" id="PTHR13420">
    <property type="entry name" value="UPF0235 PROTEIN C15ORF40"/>
    <property type="match status" value="1"/>
</dbReference>
<name>A0A1G2R5Y9_9BACT</name>
<dbReference type="InterPro" id="IPR036591">
    <property type="entry name" value="YggU-like_sf"/>
</dbReference>
<organism evidence="2 3">
    <name type="scientific">Candidatus Wildermuthbacteria bacterium RIFCSPHIGHO2_02_FULL_45_25</name>
    <dbReference type="NCBI Taxonomy" id="1802450"/>
    <lineage>
        <taxon>Bacteria</taxon>
        <taxon>Candidatus Wildermuthiibacteriota</taxon>
    </lineage>
</organism>
<evidence type="ECO:0000256" key="1">
    <source>
        <dbReference type="ARBA" id="ARBA00010364"/>
    </source>
</evidence>